<feature type="domain" description="RCK N-terminal" evidence="1">
    <location>
        <begin position="16"/>
        <end position="132"/>
    </location>
</feature>
<keyword evidence="4" id="KW-1185">Reference proteome</keyword>
<dbReference type="EMBL" id="RKHJ01000001">
    <property type="protein sequence ID" value="ROR66781.1"/>
    <property type="molecule type" value="Genomic_DNA"/>
</dbReference>
<comment type="caution">
    <text evidence="3">The sequence shown here is derived from an EMBL/GenBank/DDBJ whole genome shotgun (WGS) entry which is preliminary data.</text>
</comment>
<evidence type="ECO:0000259" key="1">
    <source>
        <dbReference type="PROSITE" id="PS51201"/>
    </source>
</evidence>
<dbReference type="InterPro" id="IPR003148">
    <property type="entry name" value="RCK_N"/>
</dbReference>
<dbReference type="Gene3D" id="3.40.50.720">
    <property type="entry name" value="NAD(P)-binding Rossmann-like Domain"/>
    <property type="match status" value="1"/>
</dbReference>
<organism evidence="3 4">
    <name type="scientific">Agrococcus jenensis</name>
    <dbReference type="NCBI Taxonomy" id="46353"/>
    <lineage>
        <taxon>Bacteria</taxon>
        <taxon>Bacillati</taxon>
        <taxon>Actinomycetota</taxon>
        <taxon>Actinomycetes</taxon>
        <taxon>Micrococcales</taxon>
        <taxon>Microbacteriaceae</taxon>
        <taxon>Agrococcus</taxon>
    </lineage>
</organism>
<evidence type="ECO:0000313" key="3">
    <source>
        <dbReference type="EMBL" id="ROR66781.1"/>
    </source>
</evidence>
<evidence type="ECO:0000313" key="4">
    <source>
        <dbReference type="Proteomes" id="UP000275456"/>
    </source>
</evidence>
<dbReference type="PROSITE" id="PS51201">
    <property type="entry name" value="RCK_N"/>
    <property type="match status" value="1"/>
</dbReference>
<feature type="domain" description="RCK C-terminal" evidence="2">
    <location>
        <begin position="148"/>
        <end position="231"/>
    </location>
</feature>
<dbReference type="InterPro" id="IPR050721">
    <property type="entry name" value="Trk_Ktr_HKT_K-transport"/>
</dbReference>
<dbReference type="SUPFAM" id="SSF51735">
    <property type="entry name" value="NAD(P)-binding Rossmann-fold domains"/>
    <property type="match status" value="1"/>
</dbReference>
<gene>
    <name evidence="3" type="ORF">EDD26_2175</name>
</gene>
<sequence length="236" mass="25098">MARLRNPFDPSTIGSASSVAVVGLGRFGTSLSLELMAHGTEVLGIDADEEVVQGLNGRLTAAVTGDATKPELLEQLGVADFDRVVVAIGTDVTANILVTSQLLRLGVREVWAKALDERHALILDQLGVKHVVRPEADMGRRVAHMVRGALEDFIEVEAGYAAVLLEAPLPLLGVPLRELGLQAKHGVGIGAVKREGSWILSTVEIRFERDDILLVHGPTPKVEAFAASAAKLRAKA</sequence>
<dbReference type="Proteomes" id="UP000275456">
    <property type="component" value="Unassembled WGS sequence"/>
</dbReference>
<evidence type="ECO:0000259" key="2">
    <source>
        <dbReference type="PROSITE" id="PS51202"/>
    </source>
</evidence>
<reference evidence="3 4" key="1">
    <citation type="submission" date="2018-11" db="EMBL/GenBank/DDBJ databases">
        <title>Sequencing the genomes of 1000 actinobacteria strains.</title>
        <authorList>
            <person name="Klenk H.-P."/>
        </authorList>
    </citation>
    <scope>NUCLEOTIDE SEQUENCE [LARGE SCALE GENOMIC DNA]</scope>
    <source>
        <strain evidence="3 4">DSM 9580</strain>
    </source>
</reference>
<dbReference type="PROSITE" id="PS51202">
    <property type="entry name" value="RCK_C"/>
    <property type="match status" value="1"/>
</dbReference>
<dbReference type="SUPFAM" id="SSF116726">
    <property type="entry name" value="TrkA C-terminal domain-like"/>
    <property type="match status" value="1"/>
</dbReference>
<name>A0A3N2AUR5_9MICO</name>
<dbReference type="PANTHER" id="PTHR43833:SF7">
    <property type="entry name" value="KTR SYSTEM POTASSIUM UPTAKE PROTEIN C"/>
    <property type="match status" value="1"/>
</dbReference>
<dbReference type="AlphaFoldDB" id="A0A3N2AUR5"/>
<dbReference type="GO" id="GO:0006813">
    <property type="term" value="P:potassium ion transport"/>
    <property type="evidence" value="ECO:0007669"/>
    <property type="project" value="InterPro"/>
</dbReference>
<dbReference type="Pfam" id="PF02080">
    <property type="entry name" value="TrkA_C"/>
    <property type="match status" value="1"/>
</dbReference>
<dbReference type="RefSeq" id="WP_123697726.1">
    <property type="nucleotide sequence ID" value="NZ_RKHJ01000001.1"/>
</dbReference>
<dbReference type="Gene3D" id="3.30.70.1450">
    <property type="entry name" value="Regulator of K+ conductance, C-terminal domain"/>
    <property type="match status" value="1"/>
</dbReference>
<dbReference type="Pfam" id="PF02254">
    <property type="entry name" value="TrkA_N"/>
    <property type="match status" value="1"/>
</dbReference>
<accession>A0A3N2AUR5</accession>
<dbReference type="InterPro" id="IPR036721">
    <property type="entry name" value="RCK_C_sf"/>
</dbReference>
<proteinExistence type="predicted"/>
<dbReference type="GO" id="GO:0008324">
    <property type="term" value="F:monoatomic cation transmembrane transporter activity"/>
    <property type="evidence" value="ECO:0007669"/>
    <property type="project" value="InterPro"/>
</dbReference>
<dbReference type="OrthoDB" id="9776294at2"/>
<protein>
    <submittedName>
        <fullName evidence="3">Trk system potassium uptake protein TrkA</fullName>
    </submittedName>
</protein>
<dbReference type="InterPro" id="IPR006037">
    <property type="entry name" value="RCK_C"/>
</dbReference>
<dbReference type="InterPro" id="IPR036291">
    <property type="entry name" value="NAD(P)-bd_dom_sf"/>
</dbReference>
<dbReference type="PANTHER" id="PTHR43833">
    <property type="entry name" value="POTASSIUM CHANNEL PROTEIN 2-RELATED-RELATED"/>
    <property type="match status" value="1"/>
</dbReference>